<dbReference type="SUPFAM" id="SSF111369">
    <property type="entry name" value="HlyD-like secretion proteins"/>
    <property type="match status" value="1"/>
</dbReference>
<feature type="signal peptide" evidence="3">
    <location>
        <begin position="1"/>
        <end position="24"/>
    </location>
</feature>
<feature type="domain" description="Multidrug resistance protein MdtA-like alpha-helical hairpin" evidence="4">
    <location>
        <begin position="108"/>
        <end position="177"/>
    </location>
</feature>
<comment type="subcellular location">
    <subcellularLocation>
        <location evidence="1">Cell inner membrane</location>
        <topology evidence="1">Lipid-anchor</topology>
    </subcellularLocation>
</comment>
<dbReference type="AlphaFoldDB" id="A0A077NFH7"/>
<dbReference type="Gene3D" id="2.40.50.100">
    <property type="match status" value="1"/>
</dbReference>
<feature type="domain" description="Multidrug resistance protein MdtA-like barrel-sandwich hybrid" evidence="5">
    <location>
        <begin position="67"/>
        <end position="210"/>
    </location>
</feature>
<dbReference type="PANTHER" id="PTHR30158:SF3">
    <property type="entry name" value="MULTIDRUG EFFLUX PUMP SUBUNIT ACRA-RELATED"/>
    <property type="match status" value="1"/>
</dbReference>
<comment type="similarity">
    <text evidence="2">Belongs to the membrane fusion protein (MFP) (TC 8.A.1) family.</text>
</comment>
<dbReference type="PROSITE" id="PS51257">
    <property type="entry name" value="PROKAR_LIPOPROTEIN"/>
    <property type="match status" value="1"/>
</dbReference>
<dbReference type="EMBL" id="CBSW010000132">
    <property type="protein sequence ID" value="CDG96585.1"/>
    <property type="molecule type" value="Genomic_DNA"/>
</dbReference>
<organism evidence="8">
    <name type="scientific">Xenorhabdus bovienii str. puntauvense</name>
    <dbReference type="NCBI Taxonomy" id="1398201"/>
    <lineage>
        <taxon>Bacteria</taxon>
        <taxon>Pseudomonadati</taxon>
        <taxon>Pseudomonadota</taxon>
        <taxon>Gammaproteobacteria</taxon>
        <taxon>Enterobacterales</taxon>
        <taxon>Morganellaceae</taxon>
        <taxon>Xenorhabdus</taxon>
    </lineage>
</organism>
<dbReference type="InterPro" id="IPR006143">
    <property type="entry name" value="RND_pump_MFP"/>
</dbReference>
<evidence type="ECO:0000259" key="4">
    <source>
        <dbReference type="Pfam" id="PF25876"/>
    </source>
</evidence>
<dbReference type="NCBIfam" id="TIGR01730">
    <property type="entry name" value="RND_mfp"/>
    <property type="match status" value="1"/>
</dbReference>
<dbReference type="InterPro" id="IPR058625">
    <property type="entry name" value="MdtA-like_BSH"/>
</dbReference>
<feature type="domain" description="Multidrug resistance protein MdtA-like beta-barrel" evidence="6">
    <location>
        <begin position="214"/>
        <end position="303"/>
    </location>
</feature>
<dbReference type="InterPro" id="IPR058627">
    <property type="entry name" value="MdtA-like_C"/>
</dbReference>
<evidence type="ECO:0000256" key="1">
    <source>
        <dbReference type="ARBA" id="ARBA00004519"/>
    </source>
</evidence>
<dbReference type="GO" id="GO:0022857">
    <property type="term" value="F:transmembrane transporter activity"/>
    <property type="evidence" value="ECO:0007669"/>
    <property type="project" value="InterPro"/>
</dbReference>
<evidence type="ECO:0000256" key="3">
    <source>
        <dbReference type="SAM" id="SignalP"/>
    </source>
</evidence>
<feature type="chain" id="PRO_5001721931" evidence="3">
    <location>
        <begin position="25"/>
        <end position="399"/>
    </location>
</feature>
<feature type="domain" description="Multidrug resistance protein MdtA-like C-terminal permuted SH3" evidence="7">
    <location>
        <begin position="307"/>
        <end position="369"/>
    </location>
</feature>
<evidence type="ECO:0000256" key="2">
    <source>
        <dbReference type="ARBA" id="ARBA00009477"/>
    </source>
</evidence>
<reference evidence="8" key="1">
    <citation type="submission" date="2013-07" db="EMBL/GenBank/DDBJ databases">
        <title>Sub-species coevolution in mutualistic symbiosis.</title>
        <authorList>
            <person name="Murfin K."/>
            <person name="Klassen J."/>
            <person name="Lee M."/>
            <person name="Forst S."/>
            <person name="Stock P."/>
            <person name="Goodrich-Blair H."/>
        </authorList>
    </citation>
    <scope>NUCLEOTIDE SEQUENCE [LARGE SCALE GENOMIC DNA]</scope>
    <source>
        <strain evidence="8">Puntauvense</strain>
    </source>
</reference>
<accession>A0A077NFH7</accession>
<dbReference type="Pfam" id="PF25917">
    <property type="entry name" value="BSH_RND"/>
    <property type="match status" value="1"/>
</dbReference>
<dbReference type="HOGENOM" id="CLU_018816_2_1_6"/>
<dbReference type="Pfam" id="PF25944">
    <property type="entry name" value="Beta-barrel_RND"/>
    <property type="match status" value="1"/>
</dbReference>
<evidence type="ECO:0000259" key="6">
    <source>
        <dbReference type="Pfam" id="PF25944"/>
    </source>
</evidence>
<gene>
    <name evidence="8" type="primary">acrA</name>
    <name evidence="8" type="ORF">XBP1_2170050</name>
</gene>
<evidence type="ECO:0000259" key="7">
    <source>
        <dbReference type="Pfam" id="PF25967"/>
    </source>
</evidence>
<dbReference type="PANTHER" id="PTHR30158">
    <property type="entry name" value="ACRA/E-RELATED COMPONENT OF DRUG EFFLUX TRANSPORTER"/>
    <property type="match status" value="1"/>
</dbReference>
<comment type="caution">
    <text evidence="8">The sequence shown here is derived from an EMBL/GenBank/DDBJ whole genome shotgun (WGS) entry which is preliminary data.</text>
</comment>
<dbReference type="Gene3D" id="1.10.287.470">
    <property type="entry name" value="Helix hairpin bin"/>
    <property type="match status" value="1"/>
</dbReference>
<dbReference type="FunFam" id="2.40.420.20:FF:000001">
    <property type="entry name" value="Efflux RND transporter periplasmic adaptor subunit"/>
    <property type="match status" value="1"/>
</dbReference>
<dbReference type="InterPro" id="IPR058624">
    <property type="entry name" value="MdtA-like_HH"/>
</dbReference>
<name>A0A077NFH7_XENBV</name>
<proteinExistence type="inferred from homology"/>
<dbReference type="GO" id="GO:0005886">
    <property type="term" value="C:plasma membrane"/>
    <property type="evidence" value="ECO:0007669"/>
    <property type="project" value="UniProtKB-SubCell"/>
</dbReference>
<evidence type="ECO:0000313" key="8">
    <source>
        <dbReference type="EMBL" id="CDG96585.1"/>
    </source>
</evidence>
<dbReference type="Gene3D" id="2.40.420.20">
    <property type="match status" value="1"/>
</dbReference>
<dbReference type="Gene3D" id="2.40.30.170">
    <property type="match status" value="1"/>
</dbReference>
<keyword evidence="3" id="KW-0732">Signal</keyword>
<sequence>MRKNRGVLPLATLLVLSGSFILSGCNDNKNSQQGAAGEHASEVGIVTLKAEPLTVITELPGRTSAYRVAEVRPQVSGIILKRNYKEGSDIAAGESLYQIDPATYQADYNKALANLSRVQANEKVSRSTVDRYKSLLGTQYVSKQEFDKANSEHAQAAAEVLSTEAALESTKINLAYTKVTSPISGRAGKSTVTEGALVSGGQPTALTTVQQLDPIYVDITQSSDDYLRLKNEIAKGTVHKEGGKTKTRLITDTGKEYSQEGYLEFSDITVDETTGSITMRAVFPNPNEELLPGMFVRTKLEEGVRQNAILVPQQAITRTPRGQATTLIVDKDNKVELRNINAVQAIGNKWLVTEGLKAGDRVIVTGLQKIAPGVTVKPTETDLDAKLTANQTEPAKKPQ</sequence>
<dbReference type="Pfam" id="PF25876">
    <property type="entry name" value="HH_MFP_RND"/>
    <property type="match status" value="1"/>
</dbReference>
<dbReference type="GO" id="GO:0046677">
    <property type="term" value="P:response to antibiotic"/>
    <property type="evidence" value="ECO:0007669"/>
    <property type="project" value="TreeGrafter"/>
</dbReference>
<dbReference type="Pfam" id="PF25967">
    <property type="entry name" value="RND-MFP_C"/>
    <property type="match status" value="1"/>
</dbReference>
<dbReference type="Proteomes" id="UP000028511">
    <property type="component" value="Unassembled WGS sequence"/>
</dbReference>
<dbReference type="RefSeq" id="WP_038216796.1">
    <property type="nucleotide sequence ID" value="NZ_CAWLWN010000188.1"/>
</dbReference>
<dbReference type="InterPro" id="IPR058626">
    <property type="entry name" value="MdtA-like_b-barrel"/>
</dbReference>
<dbReference type="GO" id="GO:0015721">
    <property type="term" value="P:bile acid and bile salt transport"/>
    <property type="evidence" value="ECO:0007669"/>
    <property type="project" value="TreeGrafter"/>
</dbReference>
<evidence type="ECO:0000259" key="5">
    <source>
        <dbReference type="Pfam" id="PF25917"/>
    </source>
</evidence>
<protein>
    <submittedName>
        <fullName evidence="8">Component of acridine efflux pump</fullName>
    </submittedName>
</protein>